<dbReference type="InterPro" id="IPR036111">
    <property type="entry name" value="Mal/L-sulfo/L-lacto_DH-like_sf"/>
</dbReference>
<evidence type="ECO:0000256" key="2">
    <source>
        <dbReference type="ARBA" id="ARBA00023002"/>
    </source>
</evidence>
<name>A0A7X2N2J5_9FIRM</name>
<dbReference type="PANTHER" id="PTHR11091:SF0">
    <property type="entry name" value="MALATE DEHYDROGENASE"/>
    <property type="match status" value="1"/>
</dbReference>
<dbReference type="Gene3D" id="3.30.1370.60">
    <property type="entry name" value="Hypothetical oxidoreductase yiak, domain 2"/>
    <property type="match status" value="1"/>
</dbReference>
<keyword evidence="4" id="KW-1185">Reference proteome</keyword>
<dbReference type="GO" id="GO:0016491">
    <property type="term" value="F:oxidoreductase activity"/>
    <property type="evidence" value="ECO:0007669"/>
    <property type="project" value="UniProtKB-KW"/>
</dbReference>
<reference evidence="3 4" key="1">
    <citation type="submission" date="2019-08" db="EMBL/GenBank/DDBJ databases">
        <title>In-depth cultivation of the pig gut microbiome towards novel bacterial diversity and tailored functional studies.</title>
        <authorList>
            <person name="Wylensek D."/>
            <person name="Hitch T.C.A."/>
            <person name="Clavel T."/>
        </authorList>
    </citation>
    <scope>NUCLEOTIDE SEQUENCE [LARGE SCALE GENOMIC DNA]</scope>
    <source>
        <strain evidence="3 4">LKV-178-WT-2G</strain>
    </source>
</reference>
<evidence type="ECO:0000256" key="1">
    <source>
        <dbReference type="ARBA" id="ARBA00006056"/>
    </source>
</evidence>
<dbReference type="PANTHER" id="PTHR11091">
    <property type="entry name" value="OXIDOREDUCTASE-RELATED"/>
    <property type="match status" value="1"/>
</dbReference>
<accession>A0A7X2N2J5</accession>
<dbReference type="Proteomes" id="UP000470082">
    <property type="component" value="Unassembled WGS sequence"/>
</dbReference>
<comment type="similarity">
    <text evidence="1">Belongs to the LDH2/MDH2 oxidoreductase family.</text>
</comment>
<protein>
    <submittedName>
        <fullName evidence="3">Ldh family oxidoreductase</fullName>
    </submittedName>
</protein>
<evidence type="ECO:0000313" key="3">
    <source>
        <dbReference type="EMBL" id="MSS01241.1"/>
    </source>
</evidence>
<dbReference type="EMBL" id="VUMM01000004">
    <property type="protein sequence ID" value="MSS01241.1"/>
    <property type="molecule type" value="Genomic_DNA"/>
</dbReference>
<dbReference type="AlphaFoldDB" id="A0A7X2N2J5"/>
<dbReference type="InterPro" id="IPR003767">
    <property type="entry name" value="Malate/L-lactate_DH-like"/>
</dbReference>
<keyword evidence="2" id="KW-0560">Oxidoreductase</keyword>
<dbReference type="RefSeq" id="WP_154459706.1">
    <property type="nucleotide sequence ID" value="NZ_JBJEEW010000033.1"/>
</dbReference>
<gene>
    <name evidence="3" type="ORF">FYJ50_03835</name>
</gene>
<sequence>MLKDKDNRPYVPWDVMDSFMTQAFMKYGLPEEDAKLCTDVLLESDRRGIESHGCNRFKPIYLDRIKNGILNPITKIDVIKETCTTAVLDANDGMGMVASKKAMEMCIEKAKKYGMGMVAVRNSSHFGIAGYWAGMAEKEGMIGICGTNARPSIAPTFGVENMLGTNPLTFAMPSDEEFPFVLDCATSVIQNGKIEYYARIDHDTPEGLVISREGEILTDSKQIIKDIRSEKAALAPLGGFGEDMGGYKGYGYATVVEILSAALQAGIFLKALEGKNEDGSIRPYHLGHFFMAIDTEAFMGLESFKKTTGDILRELRNSKKDPKHSRIYTAGEKEWDVWQERKDKGVPLTKAVQDEFIQIRNECQLDIKFPFE</sequence>
<dbReference type="Gene3D" id="1.10.1530.10">
    <property type="match status" value="1"/>
</dbReference>
<dbReference type="InterPro" id="IPR043143">
    <property type="entry name" value="Mal/L-sulf/L-lact_DH-like_NADP"/>
</dbReference>
<proteinExistence type="inferred from homology"/>
<organism evidence="3 4">
    <name type="scientific">Floccifex porci</name>
    <dbReference type="NCBI Taxonomy" id="2606629"/>
    <lineage>
        <taxon>Bacteria</taxon>
        <taxon>Bacillati</taxon>
        <taxon>Bacillota</taxon>
        <taxon>Erysipelotrichia</taxon>
        <taxon>Erysipelotrichales</taxon>
        <taxon>Erysipelotrichaceae</taxon>
        <taxon>Floccifex</taxon>
    </lineage>
</organism>
<dbReference type="InterPro" id="IPR043144">
    <property type="entry name" value="Mal/L-sulf/L-lact_DH-like_ah"/>
</dbReference>
<comment type="caution">
    <text evidence="3">The sequence shown here is derived from an EMBL/GenBank/DDBJ whole genome shotgun (WGS) entry which is preliminary data.</text>
</comment>
<dbReference type="Pfam" id="PF02615">
    <property type="entry name" value="Ldh_2"/>
    <property type="match status" value="1"/>
</dbReference>
<evidence type="ECO:0000313" key="4">
    <source>
        <dbReference type="Proteomes" id="UP000470082"/>
    </source>
</evidence>
<dbReference type="SUPFAM" id="SSF89733">
    <property type="entry name" value="L-sulfolactate dehydrogenase-like"/>
    <property type="match status" value="1"/>
</dbReference>